<dbReference type="Pfam" id="PF07238">
    <property type="entry name" value="PilZ"/>
    <property type="match status" value="1"/>
</dbReference>
<name>A0A1G1KWV3_9BACT</name>
<dbReference type="SUPFAM" id="SSF46955">
    <property type="entry name" value="Putative DNA-binding domain"/>
    <property type="match status" value="1"/>
</dbReference>
<dbReference type="GO" id="GO:0035438">
    <property type="term" value="F:cyclic-di-GMP binding"/>
    <property type="evidence" value="ECO:0007669"/>
    <property type="project" value="InterPro"/>
</dbReference>
<comment type="caution">
    <text evidence="4">The sequence shown here is derived from an EMBL/GenBank/DDBJ whole genome shotgun (WGS) entry which is preliminary data.</text>
</comment>
<dbReference type="InterPro" id="IPR009875">
    <property type="entry name" value="PilZ_domain"/>
</dbReference>
<dbReference type="InterPro" id="IPR010093">
    <property type="entry name" value="SinI_DNA-bd"/>
</dbReference>
<evidence type="ECO:0000313" key="4">
    <source>
        <dbReference type="EMBL" id="OGW97377.1"/>
    </source>
</evidence>
<dbReference type="InterPro" id="IPR009061">
    <property type="entry name" value="DNA-bd_dom_put_sf"/>
</dbReference>
<evidence type="ECO:0000259" key="2">
    <source>
        <dbReference type="Pfam" id="PF07238"/>
    </source>
</evidence>
<sequence>MIHWENNPHKKFNNNEKPADGSAKIMTAQEVSSYLKIPLSTLYGLSKAGKIRAVKVGKHWRYLAEDIEKYLHGEPEKGTAPFLKETKGAVPFSIIPGTHYLIQKKNKLSNVSPDARQFPRINCEIPASMTVLLQRKDEPSRQGIIFNISEGGALFVNETQDAVFQAGDPVRLSFDMEEAIGAPQKIVVIGRIVHFQNGTDSKFGIRFRNLSLEERRMIREYVG</sequence>
<dbReference type="Pfam" id="PF12728">
    <property type="entry name" value="HTH_17"/>
    <property type="match status" value="1"/>
</dbReference>
<dbReference type="InterPro" id="IPR041657">
    <property type="entry name" value="HTH_17"/>
</dbReference>
<feature type="region of interest" description="Disordered" evidence="1">
    <location>
        <begin position="1"/>
        <end position="20"/>
    </location>
</feature>
<feature type="domain" description="PilZ" evidence="2">
    <location>
        <begin position="116"/>
        <end position="222"/>
    </location>
</feature>
<proteinExistence type="predicted"/>
<dbReference type="SUPFAM" id="SSF141371">
    <property type="entry name" value="PilZ domain-like"/>
    <property type="match status" value="1"/>
</dbReference>
<accession>A0A1G1KWV3</accession>
<evidence type="ECO:0000313" key="5">
    <source>
        <dbReference type="Proteomes" id="UP000178187"/>
    </source>
</evidence>
<gene>
    <name evidence="4" type="ORF">A3G33_09280</name>
</gene>
<evidence type="ECO:0000256" key="1">
    <source>
        <dbReference type="SAM" id="MobiDB-lite"/>
    </source>
</evidence>
<evidence type="ECO:0000259" key="3">
    <source>
        <dbReference type="Pfam" id="PF12728"/>
    </source>
</evidence>
<dbReference type="GO" id="GO:0003677">
    <property type="term" value="F:DNA binding"/>
    <property type="evidence" value="ECO:0007669"/>
    <property type="project" value="InterPro"/>
</dbReference>
<dbReference type="Proteomes" id="UP000178187">
    <property type="component" value="Unassembled WGS sequence"/>
</dbReference>
<organism evidence="4 5">
    <name type="scientific">Candidatus Danuiimicrobium aquiferis</name>
    <dbReference type="NCBI Taxonomy" id="1801832"/>
    <lineage>
        <taxon>Bacteria</taxon>
        <taxon>Pseudomonadati</taxon>
        <taxon>Candidatus Omnitrophota</taxon>
        <taxon>Candidatus Danuiimicrobium</taxon>
    </lineage>
</organism>
<dbReference type="AlphaFoldDB" id="A0A1G1KWV3"/>
<evidence type="ECO:0008006" key="6">
    <source>
        <dbReference type="Google" id="ProtNLM"/>
    </source>
</evidence>
<feature type="domain" description="Helix-turn-helix" evidence="3">
    <location>
        <begin position="26"/>
        <end position="71"/>
    </location>
</feature>
<protein>
    <recommendedName>
        <fullName evidence="6">Helix-turn-helix domain-containing protein</fullName>
    </recommendedName>
</protein>
<dbReference type="NCBIfam" id="TIGR01764">
    <property type="entry name" value="excise"/>
    <property type="match status" value="1"/>
</dbReference>
<dbReference type="EMBL" id="MHFR01000042">
    <property type="protein sequence ID" value="OGW97377.1"/>
    <property type="molecule type" value="Genomic_DNA"/>
</dbReference>
<dbReference type="Gene3D" id="2.40.10.220">
    <property type="entry name" value="predicted glycosyltransferase like domains"/>
    <property type="match status" value="1"/>
</dbReference>
<reference evidence="4 5" key="1">
    <citation type="journal article" date="2016" name="Nat. Commun.">
        <title>Thousands of microbial genomes shed light on interconnected biogeochemical processes in an aquifer system.</title>
        <authorList>
            <person name="Anantharaman K."/>
            <person name="Brown C.T."/>
            <person name="Hug L.A."/>
            <person name="Sharon I."/>
            <person name="Castelle C.J."/>
            <person name="Probst A.J."/>
            <person name="Thomas B.C."/>
            <person name="Singh A."/>
            <person name="Wilkins M.J."/>
            <person name="Karaoz U."/>
            <person name="Brodie E.L."/>
            <person name="Williams K.H."/>
            <person name="Hubbard S.S."/>
            <person name="Banfield J.F."/>
        </authorList>
    </citation>
    <scope>NUCLEOTIDE SEQUENCE [LARGE SCALE GENOMIC DNA]</scope>
</reference>